<dbReference type="Pfam" id="PF01095">
    <property type="entry name" value="Pectinesterase"/>
    <property type="match status" value="1"/>
</dbReference>
<evidence type="ECO:0000256" key="1">
    <source>
        <dbReference type="ARBA" id="ARBA00008891"/>
    </source>
</evidence>
<dbReference type="Gene3D" id="2.160.20.10">
    <property type="entry name" value="Single-stranded right-handed beta-helix, Pectin lyase-like"/>
    <property type="match status" value="1"/>
</dbReference>
<proteinExistence type="inferred from homology"/>
<feature type="domain" description="Pectinesterase catalytic" evidence="4">
    <location>
        <begin position="154"/>
        <end position="490"/>
    </location>
</feature>
<keyword evidence="2" id="KW-0378">Hydrolase</keyword>
<reference evidence="5 6" key="1">
    <citation type="submission" date="2008-08" db="EMBL/GenBank/DDBJ databases">
        <title>Draft genome sequence of Bacteroides plebeius (DSM 17135).</title>
        <authorList>
            <person name="Sudarsanam P."/>
            <person name="Ley R."/>
            <person name="Guruge J."/>
            <person name="Turnbaugh P.J."/>
            <person name="Mahowald M."/>
            <person name="Liep D."/>
            <person name="Gordon J."/>
        </authorList>
    </citation>
    <scope>NUCLEOTIDE SEQUENCE [LARGE SCALE GENOMIC DNA]</scope>
    <source>
        <strain evidence="6">DSM 17135 / JCM 12973 / M2</strain>
    </source>
</reference>
<dbReference type="AlphaFoldDB" id="B5D348"/>
<protein>
    <submittedName>
        <fullName evidence="5">Pectinesterase</fullName>
    </submittedName>
</protein>
<dbReference type="GO" id="GO:0042545">
    <property type="term" value="P:cell wall modification"/>
    <property type="evidence" value="ECO:0007669"/>
    <property type="project" value="InterPro"/>
</dbReference>
<comment type="caution">
    <text evidence="5">The sequence shown here is derived from an EMBL/GenBank/DDBJ whole genome shotgun (WGS) entry which is preliminary data.</text>
</comment>
<gene>
    <name evidence="5" type="ORF">BACPLE_03442</name>
</gene>
<sequence>MIRAGINEKKAQMKSVNKKCSMKKISIFTNMFFCLMCSLLIMSCKDDENGTDSSALTLLSCTPGQGENVSTEGTIELTFSKSVRQAPDTEITLNGSAIRVIITDNVVRVHYSEPLADHLTLDIPSGALTDMDGVQKYEGLNLIYEIKLEKRLFDAVVDCNGNGDYTTITEAIEKAPSSSEQPYLIFVANGAYDEALIITKPYIHLIGQDVEKTKIQKLMCRVKWDGSGSQPVGWDYSSQNSAFAQANGLTSSNEAVVLVKSNDFHAENISFINLYGARTAEYGGMFGDGQADALMTRADRISFYNCKAVSFQDTWWVRNNESDNWKGLNNRNYADNCWIEGKTDYLYGNGNLLVENSTFYNVYSSGNVMTAGSHYEGTTWGHIMRDCIVDGVPEANDNTYFGRPWQNKPIAIWINTTCKVKIADAGYMDMSVSPYLYAEYNTVDANGNAVDTSKRKNSFTVGGVSVPYEKSLVLTETEAANYTYDNVVKGDDGWDPKSYYTTEKLPAVENVSIYGTTLSWDGQNKAICYLVFEDGVYVGQTTETSYEVNANGGTYTVKSVNKYGCLSD</sequence>
<dbReference type="eggNOG" id="COG4677">
    <property type="taxonomic scope" value="Bacteria"/>
</dbReference>
<dbReference type="EMBL" id="ABQC02000024">
    <property type="protein sequence ID" value="EDY93998.1"/>
    <property type="molecule type" value="Genomic_DNA"/>
</dbReference>
<name>B5D348_PHOPM</name>
<dbReference type="SUPFAM" id="SSF51126">
    <property type="entry name" value="Pectin lyase-like"/>
    <property type="match status" value="1"/>
</dbReference>
<dbReference type="GO" id="GO:0030599">
    <property type="term" value="F:pectinesterase activity"/>
    <property type="evidence" value="ECO:0007669"/>
    <property type="project" value="InterPro"/>
</dbReference>
<evidence type="ECO:0000313" key="6">
    <source>
        <dbReference type="Proteomes" id="UP000003452"/>
    </source>
</evidence>
<comment type="similarity">
    <text evidence="1">Belongs to the pectinesterase family.</text>
</comment>
<accession>B5D348</accession>
<evidence type="ECO:0000313" key="5">
    <source>
        <dbReference type="EMBL" id="EDY93998.1"/>
    </source>
</evidence>
<dbReference type="PANTHER" id="PTHR31321:SF57">
    <property type="entry name" value="PECTINESTERASE 53-RELATED"/>
    <property type="match status" value="1"/>
</dbReference>
<dbReference type="InterPro" id="IPR012334">
    <property type="entry name" value="Pectin_lyas_fold"/>
</dbReference>
<dbReference type="Proteomes" id="UP000003452">
    <property type="component" value="Unassembled WGS sequence"/>
</dbReference>
<dbReference type="InterPro" id="IPR011050">
    <property type="entry name" value="Pectin_lyase_fold/virulence"/>
</dbReference>
<evidence type="ECO:0000256" key="3">
    <source>
        <dbReference type="ARBA" id="ARBA00023085"/>
    </source>
</evidence>
<dbReference type="HOGENOM" id="CLU_012243_13_0_10"/>
<evidence type="ECO:0000259" key="4">
    <source>
        <dbReference type="Pfam" id="PF01095"/>
    </source>
</evidence>
<organism evidence="5 6">
    <name type="scientific">Phocaeicola plebeius (strain DSM 17135 / JCM 12973 / CCUG 54634 / M2)</name>
    <name type="common">Bacteroides plebeius</name>
    <dbReference type="NCBI Taxonomy" id="484018"/>
    <lineage>
        <taxon>Bacteria</taxon>
        <taxon>Pseudomonadati</taxon>
        <taxon>Bacteroidota</taxon>
        <taxon>Bacteroidia</taxon>
        <taxon>Bacteroidales</taxon>
        <taxon>Bacteroidaceae</taxon>
        <taxon>Phocaeicola</taxon>
    </lineage>
</organism>
<dbReference type="InterPro" id="IPR000070">
    <property type="entry name" value="Pectinesterase_cat"/>
</dbReference>
<reference evidence="5 6" key="2">
    <citation type="submission" date="2008-08" db="EMBL/GenBank/DDBJ databases">
        <authorList>
            <person name="Fulton L."/>
            <person name="Clifton S."/>
            <person name="Fulton B."/>
            <person name="Xu J."/>
            <person name="Minx P."/>
            <person name="Pepin K.H."/>
            <person name="Johnson M."/>
            <person name="Thiruvilangam P."/>
            <person name="Bhonagiri V."/>
            <person name="Nash W.E."/>
            <person name="Mardis E.R."/>
            <person name="Wilson R.K."/>
        </authorList>
    </citation>
    <scope>NUCLEOTIDE SEQUENCE [LARGE SCALE GENOMIC DNA]</scope>
    <source>
        <strain evidence="6">DSM 17135 / JCM 12973 / M2</strain>
    </source>
</reference>
<keyword evidence="3" id="KW-0063">Aspartyl esterase</keyword>
<evidence type="ECO:0000256" key="2">
    <source>
        <dbReference type="ARBA" id="ARBA00022801"/>
    </source>
</evidence>
<dbReference type="PANTHER" id="PTHR31321">
    <property type="entry name" value="ACYL-COA THIOESTER HYDROLASE YBHC-RELATED"/>
    <property type="match status" value="1"/>
</dbReference>